<dbReference type="SUPFAM" id="SSF47413">
    <property type="entry name" value="lambda repressor-like DNA-binding domains"/>
    <property type="match status" value="1"/>
</dbReference>
<dbReference type="InterPro" id="IPR050400">
    <property type="entry name" value="Bact_Cytoskel_RodZ"/>
</dbReference>
<feature type="compositionally biased region" description="Low complexity" evidence="1">
    <location>
        <begin position="153"/>
        <end position="176"/>
    </location>
</feature>
<evidence type="ECO:0000256" key="2">
    <source>
        <dbReference type="SAM" id="Phobius"/>
    </source>
</evidence>
<dbReference type="InterPro" id="IPR001387">
    <property type="entry name" value="Cro/C1-type_HTH"/>
</dbReference>
<comment type="caution">
    <text evidence="4">The sequence shown here is derived from an EMBL/GenBank/DDBJ whole genome shotgun (WGS) entry which is preliminary data.</text>
</comment>
<name>A0ABQ6Z084_9ENTE</name>
<keyword evidence="2" id="KW-0812">Transmembrane</keyword>
<accession>A0ABQ6Z084</accession>
<feature type="domain" description="HTH cro/C1-type" evidence="3">
    <location>
        <begin position="11"/>
        <end position="43"/>
    </location>
</feature>
<evidence type="ECO:0000256" key="1">
    <source>
        <dbReference type="SAM" id="MobiDB-lite"/>
    </source>
</evidence>
<dbReference type="PANTHER" id="PTHR34475">
    <property type="match status" value="1"/>
</dbReference>
<dbReference type="InterPro" id="IPR010982">
    <property type="entry name" value="Lambda_DNA-bd_dom_sf"/>
</dbReference>
<proteinExistence type="predicted"/>
<keyword evidence="5" id="KW-1185">Reference proteome</keyword>
<dbReference type="Pfam" id="PF13464">
    <property type="entry name" value="RodZ_C"/>
    <property type="match status" value="1"/>
</dbReference>
<keyword evidence="2" id="KW-0472">Membrane</keyword>
<keyword evidence="2" id="KW-1133">Transmembrane helix</keyword>
<dbReference type="CDD" id="cd00093">
    <property type="entry name" value="HTH_XRE"/>
    <property type="match status" value="1"/>
</dbReference>
<protein>
    <submittedName>
        <fullName evidence="4">Transcriptional regulator</fullName>
    </submittedName>
</protein>
<dbReference type="Proteomes" id="UP000782705">
    <property type="component" value="Unassembled WGS sequence"/>
</dbReference>
<dbReference type="RefSeq" id="WP_161901945.1">
    <property type="nucleotide sequence ID" value="NZ_MAEL01000035.1"/>
</dbReference>
<evidence type="ECO:0000259" key="3">
    <source>
        <dbReference type="PROSITE" id="PS50943"/>
    </source>
</evidence>
<feature type="region of interest" description="Disordered" evidence="1">
    <location>
        <begin position="153"/>
        <end position="180"/>
    </location>
</feature>
<organism evidence="4 5">
    <name type="scientific">Candidatus Enterococcus willemsii</name>
    <dbReference type="NCBI Taxonomy" id="1857215"/>
    <lineage>
        <taxon>Bacteria</taxon>
        <taxon>Bacillati</taxon>
        <taxon>Bacillota</taxon>
        <taxon>Bacilli</taxon>
        <taxon>Lactobacillales</taxon>
        <taxon>Enterococcaceae</taxon>
        <taxon>Enterococcus</taxon>
    </lineage>
</organism>
<evidence type="ECO:0000313" key="5">
    <source>
        <dbReference type="Proteomes" id="UP000782705"/>
    </source>
</evidence>
<dbReference type="PANTHER" id="PTHR34475:SF1">
    <property type="entry name" value="CYTOSKELETON PROTEIN RODZ"/>
    <property type="match status" value="1"/>
</dbReference>
<dbReference type="SMART" id="SM00530">
    <property type="entry name" value="HTH_XRE"/>
    <property type="match status" value="1"/>
</dbReference>
<dbReference type="InterPro" id="IPR025194">
    <property type="entry name" value="RodZ-like_C"/>
</dbReference>
<reference evidence="4 5" key="1">
    <citation type="submission" date="2016-06" db="EMBL/GenBank/DDBJ databases">
        <title>Four novel species of enterococci isolated from chicken manure.</title>
        <authorList>
            <person name="Van Tyne D."/>
        </authorList>
    </citation>
    <scope>NUCLEOTIDE SEQUENCE [LARGE SCALE GENOMIC DNA]</scope>
    <source>
        <strain evidence="4 5">CU12B</strain>
    </source>
</reference>
<feature type="transmembrane region" description="Helical" evidence="2">
    <location>
        <begin position="112"/>
        <end position="134"/>
    </location>
</feature>
<dbReference type="EMBL" id="MAEL01000035">
    <property type="protein sequence ID" value="KAF1304074.1"/>
    <property type="molecule type" value="Genomic_DNA"/>
</dbReference>
<dbReference type="Pfam" id="PF13413">
    <property type="entry name" value="HTH_25"/>
    <property type="match status" value="1"/>
</dbReference>
<dbReference type="PROSITE" id="PS50943">
    <property type="entry name" value="HTH_CROC1"/>
    <property type="match status" value="1"/>
</dbReference>
<evidence type="ECO:0000313" key="4">
    <source>
        <dbReference type="EMBL" id="KAF1304074.1"/>
    </source>
</evidence>
<sequence length="289" mass="32243">MGNELIIGDKLRQARLNKNISIDELQKKTKIQKRYLEAIEQGKFDLLPGEYYVRAFLREYASVVGVDGDYLVAVFDGEADLEKPAPKRVAPEVVHGSRVRVTEKQPKTLLDYLPMILLGMVALTIVIIVGYMMWQDRQATPMIGNEKPSVVVEQTSTTTTKEATSSSEPVETTSSSQVPKMDMELVDSKQNQATIEVTEAKDPLELVFKGKNERCWIGILVNGEYVYQYTLLADEEQAFTLPEGATNATITLGASGNVDITANGEKVPFDDPQFELLQKDLQLTISYQE</sequence>
<dbReference type="Gene3D" id="1.10.260.40">
    <property type="entry name" value="lambda repressor-like DNA-binding domains"/>
    <property type="match status" value="1"/>
</dbReference>
<gene>
    <name evidence="4" type="ORF">BAU17_04060</name>
</gene>